<evidence type="ECO:0000256" key="6">
    <source>
        <dbReference type="ARBA" id="ARBA00022806"/>
    </source>
</evidence>
<evidence type="ECO:0000313" key="16">
    <source>
        <dbReference type="Proteomes" id="UP000316292"/>
    </source>
</evidence>
<dbReference type="Pfam" id="PF03796">
    <property type="entry name" value="DnaB_C"/>
    <property type="match status" value="1"/>
</dbReference>
<comment type="caution">
    <text evidence="15">The sequence shown here is derived from an EMBL/GenBank/DDBJ whole genome shotgun (WGS) entry which is preliminary data.</text>
</comment>
<dbReference type="EMBL" id="VBOR01000138">
    <property type="protein sequence ID" value="TMQ46925.1"/>
    <property type="molecule type" value="Genomic_DNA"/>
</dbReference>
<evidence type="ECO:0000256" key="8">
    <source>
        <dbReference type="ARBA" id="ARBA00023125"/>
    </source>
</evidence>
<accession>A0A538S6D0</accession>
<feature type="domain" description="SF4 helicase" evidence="14">
    <location>
        <begin position="110"/>
        <end position="316"/>
    </location>
</feature>
<dbReference type="SUPFAM" id="SSF52540">
    <property type="entry name" value="P-loop containing nucleoside triphosphate hydrolases"/>
    <property type="match status" value="1"/>
</dbReference>
<dbReference type="Proteomes" id="UP000316292">
    <property type="component" value="Unassembled WGS sequence"/>
</dbReference>
<dbReference type="InterPro" id="IPR027417">
    <property type="entry name" value="P-loop_NTPase"/>
</dbReference>
<dbReference type="PANTHER" id="PTHR30153:SF2">
    <property type="entry name" value="REPLICATIVE DNA HELICASE"/>
    <property type="match status" value="1"/>
</dbReference>
<dbReference type="Pfam" id="PF00772">
    <property type="entry name" value="DnaB"/>
    <property type="match status" value="1"/>
</dbReference>
<evidence type="ECO:0000256" key="11">
    <source>
        <dbReference type="NCBIfam" id="TIGR00665"/>
    </source>
</evidence>
<keyword evidence="5 12" id="KW-0378">Hydrolase</keyword>
<dbReference type="GO" id="GO:0043139">
    <property type="term" value="F:5'-3' DNA helicase activity"/>
    <property type="evidence" value="ECO:0007669"/>
    <property type="project" value="UniProtKB-EC"/>
</dbReference>
<proteinExistence type="inferred from homology"/>
<dbReference type="Gene3D" id="3.40.50.300">
    <property type="entry name" value="P-loop containing nucleotide triphosphate hydrolases"/>
    <property type="match status" value="1"/>
</dbReference>
<evidence type="ECO:0000256" key="3">
    <source>
        <dbReference type="ARBA" id="ARBA00022705"/>
    </source>
</evidence>
<dbReference type="GO" id="GO:1990077">
    <property type="term" value="C:primosome complex"/>
    <property type="evidence" value="ECO:0007669"/>
    <property type="project" value="UniProtKB-UniRule"/>
</dbReference>
<comment type="function">
    <text evidence="12">The main replicative DNA helicase, it participates in initiation and elongation during chromosome replication. Travels ahead of the DNA replisome, separating dsDNA into templates for DNA synthesis. A processive ATP-dependent 5'-3' DNA helicase it has DNA-dependent ATPase activity.</text>
</comment>
<keyword evidence="8 12" id="KW-0238">DNA-binding</keyword>
<dbReference type="GO" id="GO:0016887">
    <property type="term" value="F:ATP hydrolysis activity"/>
    <property type="evidence" value="ECO:0007669"/>
    <property type="project" value="RHEA"/>
</dbReference>
<evidence type="ECO:0000256" key="5">
    <source>
        <dbReference type="ARBA" id="ARBA00022801"/>
    </source>
</evidence>
<dbReference type="InterPro" id="IPR036185">
    <property type="entry name" value="DNA_heli_DnaB-like_N_sf"/>
</dbReference>
<evidence type="ECO:0000256" key="12">
    <source>
        <dbReference type="RuleBase" id="RU362085"/>
    </source>
</evidence>
<evidence type="ECO:0000313" key="15">
    <source>
        <dbReference type="EMBL" id="TMQ46925.1"/>
    </source>
</evidence>
<dbReference type="CDD" id="cd00984">
    <property type="entry name" value="DnaB_C"/>
    <property type="match status" value="1"/>
</dbReference>
<keyword evidence="9" id="KW-0413">Isomerase</keyword>
<comment type="similarity">
    <text evidence="1 12">Belongs to the helicase family. DnaB subfamily.</text>
</comment>
<keyword evidence="7 12" id="KW-0067">ATP-binding</keyword>
<evidence type="ECO:0000256" key="9">
    <source>
        <dbReference type="ARBA" id="ARBA00023235"/>
    </source>
</evidence>
<evidence type="ECO:0000256" key="4">
    <source>
        <dbReference type="ARBA" id="ARBA00022741"/>
    </source>
</evidence>
<dbReference type="PROSITE" id="PS51199">
    <property type="entry name" value="SF4_HELICASE"/>
    <property type="match status" value="1"/>
</dbReference>
<gene>
    <name evidence="15" type="primary">dnaB</name>
    <name evidence="15" type="ORF">E6K71_11355</name>
</gene>
<dbReference type="InterPro" id="IPR007694">
    <property type="entry name" value="DNA_helicase_DnaB-like_C"/>
</dbReference>
<keyword evidence="3 12" id="KW-0235">DNA replication</keyword>
<dbReference type="InterPro" id="IPR016136">
    <property type="entry name" value="DNA_helicase_N/primase_C"/>
</dbReference>
<evidence type="ECO:0000256" key="13">
    <source>
        <dbReference type="SAM" id="MobiDB-lite"/>
    </source>
</evidence>
<dbReference type="GO" id="GO:0005524">
    <property type="term" value="F:ATP binding"/>
    <property type="evidence" value="ECO:0007669"/>
    <property type="project" value="UniProtKB-UniRule"/>
</dbReference>
<dbReference type="SUPFAM" id="SSF48024">
    <property type="entry name" value="N-terminal domain of DnaB helicase"/>
    <property type="match status" value="1"/>
</dbReference>
<evidence type="ECO:0000256" key="7">
    <source>
        <dbReference type="ARBA" id="ARBA00022840"/>
    </source>
</evidence>
<dbReference type="GO" id="GO:0003677">
    <property type="term" value="F:DNA binding"/>
    <property type="evidence" value="ECO:0007669"/>
    <property type="project" value="UniProtKB-UniRule"/>
</dbReference>
<dbReference type="PANTHER" id="PTHR30153">
    <property type="entry name" value="REPLICATIVE DNA HELICASE DNAB"/>
    <property type="match status" value="1"/>
</dbReference>
<evidence type="ECO:0000256" key="1">
    <source>
        <dbReference type="ARBA" id="ARBA00008428"/>
    </source>
</evidence>
<evidence type="ECO:0000256" key="2">
    <source>
        <dbReference type="ARBA" id="ARBA00022515"/>
    </source>
</evidence>
<sequence>MAETLERTEDLEAIGGRTYLSSLANKTPTAVHAVPYARIVERKAVLRNLISAAGKIAGIGYEDPAEIQEAIDRAESELFSVSQRRVEVGFAKLRELLVSAYDRLDYLHAHRGEVSGIRTGFADLDALTTGLQDSDLILIAARPSVGKTSFALNVAEHAAVREKKSVGIFSLEMGKEQLVLRLLSSVANVDSQRLRTGFLEEMDFTRLAPAMNALSEAPIYIDDTPSISTMELRTKARRLQAETSLDLIIVDYLQLMQASTTSRDANRVQEVSEISRGLKALARELKVPVVALSQLSRQPEMRESKEPRLSDLRESGALEEAALTAPGGSSFDIRSVDR</sequence>
<protein>
    <recommendedName>
        <fullName evidence="11 12">Replicative DNA helicase</fullName>
        <ecNumber evidence="11 12">5.6.2.3</ecNumber>
    </recommendedName>
</protein>
<evidence type="ECO:0000259" key="14">
    <source>
        <dbReference type="PROSITE" id="PS51199"/>
    </source>
</evidence>
<dbReference type="InterPro" id="IPR007692">
    <property type="entry name" value="DNA_helicase_DnaB"/>
</dbReference>
<dbReference type="GO" id="GO:0005829">
    <property type="term" value="C:cytosol"/>
    <property type="evidence" value="ECO:0007669"/>
    <property type="project" value="TreeGrafter"/>
</dbReference>
<reference evidence="15 16" key="1">
    <citation type="journal article" date="2019" name="Nat. Microbiol.">
        <title>Mediterranean grassland soil C-N compound turnover is dependent on rainfall and depth, and is mediated by genomically divergent microorganisms.</title>
        <authorList>
            <person name="Diamond S."/>
            <person name="Andeer P.F."/>
            <person name="Li Z."/>
            <person name="Crits-Christoph A."/>
            <person name="Burstein D."/>
            <person name="Anantharaman K."/>
            <person name="Lane K.R."/>
            <person name="Thomas B.C."/>
            <person name="Pan C."/>
            <person name="Northen T.R."/>
            <person name="Banfield J.F."/>
        </authorList>
    </citation>
    <scope>NUCLEOTIDE SEQUENCE [LARGE SCALE GENOMIC DNA]</scope>
    <source>
        <strain evidence="15">WS_1</strain>
    </source>
</reference>
<dbReference type="EC" id="5.6.2.3" evidence="11 12"/>
<keyword evidence="6 12" id="KW-0347">Helicase</keyword>
<dbReference type="AlphaFoldDB" id="A0A538S6D0"/>
<feature type="region of interest" description="Disordered" evidence="13">
    <location>
        <begin position="296"/>
        <end position="338"/>
    </location>
</feature>
<evidence type="ECO:0000256" key="10">
    <source>
        <dbReference type="ARBA" id="ARBA00048954"/>
    </source>
</evidence>
<dbReference type="Gene3D" id="1.10.860.10">
    <property type="entry name" value="DNAb Helicase, Chain A"/>
    <property type="match status" value="1"/>
</dbReference>
<dbReference type="NCBIfam" id="TIGR00665">
    <property type="entry name" value="DnaB"/>
    <property type="match status" value="1"/>
</dbReference>
<comment type="catalytic activity">
    <reaction evidence="10 12">
        <text>ATP + H2O = ADP + phosphate + H(+)</text>
        <dbReference type="Rhea" id="RHEA:13065"/>
        <dbReference type="ChEBI" id="CHEBI:15377"/>
        <dbReference type="ChEBI" id="CHEBI:15378"/>
        <dbReference type="ChEBI" id="CHEBI:30616"/>
        <dbReference type="ChEBI" id="CHEBI:43474"/>
        <dbReference type="ChEBI" id="CHEBI:456216"/>
        <dbReference type="EC" id="5.6.2.3"/>
    </reaction>
</comment>
<keyword evidence="4 12" id="KW-0547">Nucleotide-binding</keyword>
<keyword evidence="2 12" id="KW-0639">Primosome</keyword>
<organism evidence="15 16">
    <name type="scientific">Eiseniibacteriota bacterium</name>
    <dbReference type="NCBI Taxonomy" id="2212470"/>
    <lineage>
        <taxon>Bacteria</taxon>
        <taxon>Candidatus Eiseniibacteriota</taxon>
    </lineage>
</organism>
<dbReference type="GO" id="GO:0006269">
    <property type="term" value="P:DNA replication, synthesis of primer"/>
    <property type="evidence" value="ECO:0007669"/>
    <property type="project" value="UniProtKB-UniRule"/>
</dbReference>
<feature type="compositionally biased region" description="Basic and acidic residues" evidence="13">
    <location>
        <begin position="299"/>
        <end position="316"/>
    </location>
</feature>
<dbReference type="InterPro" id="IPR007693">
    <property type="entry name" value="DNA_helicase_DnaB-like_N"/>
</dbReference>
<name>A0A538S6D0_UNCEI</name>